<dbReference type="Proteomes" id="UP001412239">
    <property type="component" value="Unassembled WGS sequence"/>
</dbReference>
<feature type="transmembrane region" description="Helical" evidence="2">
    <location>
        <begin position="135"/>
        <end position="156"/>
    </location>
</feature>
<feature type="transmembrane region" description="Helical" evidence="2">
    <location>
        <begin position="55"/>
        <end position="75"/>
    </location>
</feature>
<dbReference type="EMBL" id="LN891310">
    <property type="protein sequence ID" value="CUS06841.1"/>
    <property type="molecule type" value="Genomic_DNA"/>
</dbReference>
<feature type="compositionally biased region" description="Low complexity" evidence="1">
    <location>
        <begin position="220"/>
        <end position="240"/>
    </location>
</feature>
<feature type="transmembrane region" description="Helical" evidence="2">
    <location>
        <begin position="96"/>
        <end position="115"/>
    </location>
</feature>
<accession>A0A292PJ93</accession>
<keyword evidence="2" id="KW-0472">Membrane</keyword>
<gene>
    <name evidence="3" type="ORF">GSTUAT00009073001</name>
</gene>
<sequence length="267" mass="29337">MDYPSLSLYKAGLLSAGFSKMEKAWVYTRLIQMFLSGLLVIKTLIHFMSGRPTDVYPVIITNGVILIYVILSLWLHRRRKLVSRFDFWSINGHMDVGGMVGYIITTCACNLSAWLRRGLCDYRSAYCPNRGFHIVWMSFSCVAFALSAILCFYLHFCGGEGRIALPANEDPPSYQPVRNSSIAALAIAVPGTRSMNPDTVIQGAVDYIDRLHRDARAREAAGAPEPEGTSGESSSASAAVPVPDLSAQLSAMAARIEAMERSNDSKE</sequence>
<feature type="transmembrane region" description="Helical" evidence="2">
    <location>
        <begin position="30"/>
        <end position="49"/>
    </location>
</feature>
<evidence type="ECO:0000256" key="2">
    <source>
        <dbReference type="SAM" id="Phobius"/>
    </source>
</evidence>
<dbReference type="AlphaFoldDB" id="A0A292PJ93"/>
<proteinExistence type="predicted"/>
<protein>
    <submittedName>
        <fullName evidence="3">Uncharacterized protein</fullName>
    </submittedName>
</protein>
<evidence type="ECO:0000256" key="1">
    <source>
        <dbReference type="SAM" id="MobiDB-lite"/>
    </source>
</evidence>
<reference evidence="3" key="1">
    <citation type="submission" date="2015-10" db="EMBL/GenBank/DDBJ databases">
        <authorList>
            <person name="Regsiter A."/>
            <person name="william w."/>
        </authorList>
    </citation>
    <scope>NUCLEOTIDE SEQUENCE</scope>
    <source>
        <strain evidence="3">Montdore</strain>
    </source>
</reference>
<evidence type="ECO:0000313" key="3">
    <source>
        <dbReference type="EMBL" id="CUS06841.1"/>
    </source>
</evidence>
<keyword evidence="2" id="KW-0812">Transmembrane</keyword>
<evidence type="ECO:0000313" key="4">
    <source>
        <dbReference type="Proteomes" id="UP001412239"/>
    </source>
</evidence>
<keyword evidence="2" id="KW-1133">Transmembrane helix</keyword>
<feature type="region of interest" description="Disordered" evidence="1">
    <location>
        <begin position="216"/>
        <end position="240"/>
    </location>
</feature>
<keyword evidence="4" id="KW-1185">Reference proteome</keyword>
<organism evidence="3 4">
    <name type="scientific">Tuber aestivum</name>
    <name type="common">summer truffle</name>
    <dbReference type="NCBI Taxonomy" id="59557"/>
    <lineage>
        <taxon>Eukaryota</taxon>
        <taxon>Fungi</taxon>
        <taxon>Dikarya</taxon>
        <taxon>Ascomycota</taxon>
        <taxon>Pezizomycotina</taxon>
        <taxon>Pezizomycetes</taxon>
        <taxon>Pezizales</taxon>
        <taxon>Tuberaceae</taxon>
        <taxon>Tuber</taxon>
    </lineage>
</organism>
<name>A0A292PJ93_9PEZI</name>